<dbReference type="Proteomes" id="UP000299102">
    <property type="component" value="Unassembled WGS sequence"/>
</dbReference>
<dbReference type="OrthoDB" id="414730at2759"/>
<proteinExistence type="predicted"/>
<dbReference type="AlphaFoldDB" id="A0A4C1U246"/>
<organism evidence="1 2">
    <name type="scientific">Eumeta variegata</name>
    <name type="common">Bagworm moth</name>
    <name type="synonym">Eumeta japonica</name>
    <dbReference type="NCBI Taxonomy" id="151549"/>
    <lineage>
        <taxon>Eukaryota</taxon>
        <taxon>Metazoa</taxon>
        <taxon>Ecdysozoa</taxon>
        <taxon>Arthropoda</taxon>
        <taxon>Hexapoda</taxon>
        <taxon>Insecta</taxon>
        <taxon>Pterygota</taxon>
        <taxon>Neoptera</taxon>
        <taxon>Endopterygota</taxon>
        <taxon>Lepidoptera</taxon>
        <taxon>Glossata</taxon>
        <taxon>Ditrysia</taxon>
        <taxon>Tineoidea</taxon>
        <taxon>Psychidae</taxon>
        <taxon>Oiketicinae</taxon>
        <taxon>Eumeta</taxon>
    </lineage>
</organism>
<keyword evidence="2" id="KW-1185">Reference proteome</keyword>
<comment type="caution">
    <text evidence="1">The sequence shown here is derived from an EMBL/GenBank/DDBJ whole genome shotgun (WGS) entry which is preliminary data.</text>
</comment>
<protein>
    <recommendedName>
        <fullName evidence="3">Reverse transcriptase domain-containing protein</fullName>
    </recommendedName>
</protein>
<accession>A0A4C1U246</accession>
<evidence type="ECO:0000313" key="1">
    <source>
        <dbReference type="EMBL" id="GBP20134.1"/>
    </source>
</evidence>
<sequence>MKRTIVGISTSDHCSQLQALQEELQNSRIRTHKLQHQLDLSRANEAIELCFLETKGVTDADRAGTPRFAALEAHLLAARGTHRWRKYYNVQRRVRKDRSTTEAGVELIQQIFESWEDSRDAIDVFCNLCKTFDCVHHDTLIKKLHHQGITDRSLELL</sequence>
<evidence type="ECO:0000313" key="2">
    <source>
        <dbReference type="Proteomes" id="UP000299102"/>
    </source>
</evidence>
<name>A0A4C1U246_EUMVA</name>
<gene>
    <name evidence="1" type="ORF">EVAR_5564_1</name>
</gene>
<dbReference type="EMBL" id="BGZK01000115">
    <property type="protein sequence ID" value="GBP20134.1"/>
    <property type="molecule type" value="Genomic_DNA"/>
</dbReference>
<evidence type="ECO:0008006" key="3">
    <source>
        <dbReference type="Google" id="ProtNLM"/>
    </source>
</evidence>
<reference evidence="1 2" key="1">
    <citation type="journal article" date="2019" name="Commun. Biol.">
        <title>The bagworm genome reveals a unique fibroin gene that provides high tensile strength.</title>
        <authorList>
            <person name="Kono N."/>
            <person name="Nakamura H."/>
            <person name="Ohtoshi R."/>
            <person name="Tomita M."/>
            <person name="Numata K."/>
            <person name="Arakawa K."/>
        </authorList>
    </citation>
    <scope>NUCLEOTIDE SEQUENCE [LARGE SCALE GENOMIC DNA]</scope>
</reference>